<organism evidence="4 5">
    <name type="scientific">Niveomyces insectorum RCEF 264</name>
    <dbReference type="NCBI Taxonomy" id="1081102"/>
    <lineage>
        <taxon>Eukaryota</taxon>
        <taxon>Fungi</taxon>
        <taxon>Dikarya</taxon>
        <taxon>Ascomycota</taxon>
        <taxon>Pezizomycotina</taxon>
        <taxon>Sordariomycetes</taxon>
        <taxon>Hypocreomycetidae</taxon>
        <taxon>Hypocreales</taxon>
        <taxon>Cordycipitaceae</taxon>
        <taxon>Niveomyces</taxon>
    </lineage>
</organism>
<dbReference type="PANTHER" id="PTHR16861">
    <property type="entry name" value="GLYCOPROTEIN 38"/>
    <property type="match status" value="1"/>
</dbReference>
<sequence length="479" mass="48535">MRSHHLRLLDVFLATAGCARHAFAFHAPFRASAASSSPFSASPSSAAGNSNTGLGSDADVITFLANDFAGPIPGTNGEPIFDERGAPTKSFSFTVNPASVRLIDAYLLDQTRGDSIAGSASFNPGFNTESKYLISLGATVTSGVDAVQTGTVTLTNLSDIFYHGYQREALYLQITWDQGQNAASGSSYSRNFTFVSNSDPSVSALVPSYTATGPVSPEALATKTPVQTGAAATTTPASGTATAGTGFSSGGSTAASSHKGKGSRLSGGAIAGIVVGVVAGLAIVAALIAFCLRRRRHNNQAHLYPSASVLPPGSVAPYQGARLAADAGGRSDSDAPNSALAAGAGAAAASRFVAEKDAAVDLATSGYSAPERDGGPHNPQRETDGAGTGSGVGLANEPSAHGTRSEESESILLSSTAAEPDAAARNNAGAAPAVRDQVAVLIEAHMTPEDVARLEAEERELDADIENAIRNKSNRPGGQ</sequence>
<feature type="signal peptide" evidence="3">
    <location>
        <begin position="1"/>
        <end position="24"/>
    </location>
</feature>
<evidence type="ECO:0000313" key="4">
    <source>
        <dbReference type="EMBL" id="OAA56572.1"/>
    </source>
</evidence>
<evidence type="ECO:0000256" key="3">
    <source>
        <dbReference type="SAM" id="SignalP"/>
    </source>
</evidence>
<dbReference type="AlphaFoldDB" id="A0A167PE95"/>
<feature type="chain" id="PRO_5007891124" evidence="3">
    <location>
        <begin position="25"/>
        <end position="479"/>
    </location>
</feature>
<dbReference type="STRING" id="1081102.A0A167PE95"/>
<keyword evidence="2" id="KW-0812">Transmembrane</keyword>
<keyword evidence="2" id="KW-0472">Membrane</keyword>
<accession>A0A167PE95</accession>
<dbReference type="PANTHER" id="PTHR16861:SF4">
    <property type="entry name" value="SH3 DOMAIN PROTEIN (AFU_ORTHOLOGUE AFUA_1G13610)"/>
    <property type="match status" value="1"/>
</dbReference>
<dbReference type="CDD" id="cd12087">
    <property type="entry name" value="TM_EGFR-like"/>
    <property type="match status" value="1"/>
</dbReference>
<feature type="region of interest" description="Disordered" evidence="1">
    <location>
        <begin position="366"/>
        <end position="432"/>
    </location>
</feature>
<keyword evidence="5" id="KW-1185">Reference proteome</keyword>
<keyword evidence="2" id="KW-1133">Transmembrane helix</keyword>
<feature type="compositionally biased region" description="Low complexity" evidence="1">
    <location>
        <begin position="410"/>
        <end position="432"/>
    </location>
</feature>
<feature type="compositionally biased region" description="Basic and acidic residues" evidence="1">
    <location>
        <begin position="370"/>
        <end position="384"/>
    </location>
</feature>
<reference evidence="4 5" key="1">
    <citation type="journal article" date="2016" name="Genome Biol. Evol.">
        <title>Divergent and convergent evolution of fungal pathogenicity.</title>
        <authorList>
            <person name="Shang Y."/>
            <person name="Xiao G."/>
            <person name="Zheng P."/>
            <person name="Cen K."/>
            <person name="Zhan S."/>
            <person name="Wang C."/>
        </authorList>
    </citation>
    <scope>NUCLEOTIDE SEQUENCE [LARGE SCALE GENOMIC DNA]</scope>
    <source>
        <strain evidence="4 5">RCEF 264</strain>
    </source>
</reference>
<feature type="region of interest" description="Disordered" evidence="1">
    <location>
        <begin position="224"/>
        <end position="264"/>
    </location>
</feature>
<dbReference type="Proteomes" id="UP000076874">
    <property type="component" value="Unassembled WGS sequence"/>
</dbReference>
<dbReference type="EMBL" id="AZHD01000016">
    <property type="protein sequence ID" value="OAA56572.1"/>
    <property type="molecule type" value="Genomic_DNA"/>
</dbReference>
<keyword evidence="3" id="KW-0732">Signal</keyword>
<feature type="compositionally biased region" description="Low complexity" evidence="1">
    <location>
        <begin position="228"/>
        <end position="257"/>
    </location>
</feature>
<evidence type="ECO:0000256" key="2">
    <source>
        <dbReference type="SAM" id="Phobius"/>
    </source>
</evidence>
<name>A0A167PE95_9HYPO</name>
<protein>
    <submittedName>
        <fullName evidence="4">Uncharacterized protein</fullName>
    </submittedName>
</protein>
<gene>
    <name evidence="4" type="ORF">SPI_07579</name>
</gene>
<comment type="caution">
    <text evidence="4">The sequence shown here is derived from an EMBL/GenBank/DDBJ whole genome shotgun (WGS) entry which is preliminary data.</text>
</comment>
<feature type="transmembrane region" description="Helical" evidence="2">
    <location>
        <begin position="269"/>
        <end position="292"/>
    </location>
</feature>
<evidence type="ECO:0000313" key="5">
    <source>
        <dbReference type="Proteomes" id="UP000076874"/>
    </source>
</evidence>
<proteinExistence type="predicted"/>
<evidence type="ECO:0000256" key="1">
    <source>
        <dbReference type="SAM" id="MobiDB-lite"/>
    </source>
</evidence>